<reference evidence="3 4" key="1">
    <citation type="submission" date="2019-11" db="EMBL/GenBank/DDBJ databases">
        <title>Cellulosimicrobium composti sp. nov. isolated from a compost.</title>
        <authorList>
            <person name="Yang Y."/>
        </authorList>
    </citation>
    <scope>NUCLEOTIDE SEQUENCE [LARGE SCALE GENOMIC DNA]</scope>
    <source>
        <strain evidence="3 4">BIT-GX5</strain>
    </source>
</reference>
<dbReference type="GO" id="GO:0015074">
    <property type="term" value="P:DNA integration"/>
    <property type="evidence" value="ECO:0007669"/>
    <property type="project" value="InterPro"/>
</dbReference>
<proteinExistence type="predicted"/>
<sequence length="272" mass="28723">MRTDDVVPPAGPDGPPPDGAPREAPVSPGGADAEPGTTRAVAPGAQGRASRYPRPTVTLAEAEWVWRLLATEAMVESAKPETVRLAVVAGLTRATGARYGDLLRCTTDAIDLGPSTARAGEGRVVLTHGKHRTVREHVLSASVVVVLRRWMAVREVLAADLEGSVPRALLLTVHHTHDNGVTVSSGLPITKQGLVLSWRRFVHRTNARYGAVRAPLPTRFEQVRRAWVEASAPAGSGIVAGPGLGDDAGRDALLAVELLEQRDVEARGGVEA</sequence>
<feature type="compositionally biased region" description="Pro residues" evidence="2">
    <location>
        <begin position="9"/>
        <end position="19"/>
    </location>
</feature>
<protein>
    <submittedName>
        <fullName evidence="3">Tyrosine-type recombinase/integrase</fullName>
    </submittedName>
</protein>
<organism evidence="3 4">
    <name type="scientific">Cellulosimicrobium composti</name>
    <dbReference type="NCBI Taxonomy" id="2672572"/>
    <lineage>
        <taxon>Bacteria</taxon>
        <taxon>Bacillati</taxon>
        <taxon>Actinomycetota</taxon>
        <taxon>Actinomycetes</taxon>
        <taxon>Micrococcales</taxon>
        <taxon>Promicromonosporaceae</taxon>
        <taxon>Cellulosimicrobium</taxon>
    </lineage>
</organism>
<evidence type="ECO:0000256" key="2">
    <source>
        <dbReference type="SAM" id="MobiDB-lite"/>
    </source>
</evidence>
<feature type="region of interest" description="Disordered" evidence="2">
    <location>
        <begin position="1"/>
        <end position="53"/>
    </location>
</feature>
<accession>A0A6N7ZIF8</accession>
<dbReference type="AlphaFoldDB" id="A0A6N7ZIF8"/>
<dbReference type="EMBL" id="WMKA01000018">
    <property type="protein sequence ID" value="MTG89186.1"/>
    <property type="molecule type" value="Genomic_DNA"/>
</dbReference>
<dbReference type="InterPro" id="IPR011010">
    <property type="entry name" value="DNA_brk_join_enz"/>
</dbReference>
<comment type="caution">
    <text evidence="3">The sequence shown here is derived from an EMBL/GenBank/DDBJ whole genome shotgun (WGS) entry which is preliminary data.</text>
</comment>
<dbReference type="SUPFAM" id="SSF56349">
    <property type="entry name" value="DNA breaking-rejoining enzymes"/>
    <property type="match status" value="1"/>
</dbReference>
<dbReference type="GO" id="GO:0006310">
    <property type="term" value="P:DNA recombination"/>
    <property type="evidence" value="ECO:0007669"/>
    <property type="project" value="UniProtKB-KW"/>
</dbReference>
<keyword evidence="1" id="KW-0233">DNA recombination</keyword>
<evidence type="ECO:0000256" key="1">
    <source>
        <dbReference type="ARBA" id="ARBA00023172"/>
    </source>
</evidence>
<evidence type="ECO:0000313" key="3">
    <source>
        <dbReference type="EMBL" id="MTG89186.1"/>
    </source>
</evidence>
<gene>
    <name evidence="3" type="ORF">GJV82_09545</name>
</gene>
<dbReference type="GO" id="GO:0003677">
    <property type="term" value="F:DNA binding"/>
    <property type="evidence" value="ECO:0007669"/>
    <property type="project" value="InterPro"/>
</dbReference>
<dbReference type="Gene3D" id="1.10.443.10">
    <property type="entry name" value="Intergrase catalytic core"/>
    <property type="match status" value="1"/>
</dbReference>
<name>A0A6N7ZIF8_9MICO</name>
<evidence type="ECO:0000313" key="4">
    <source>
        <dbReference type="Proteomes" id="UP000440668"/>
    </source>
</evidence>
<dbReference type="InterPro" id="IPR013762">
    <property type="entry name" value="Integrase-like_cat_sf"/>
</dbReference>
<dbReference type="Proteomes" id="UP000440668">
    <property type="component" value="Unassembled WGS sequence"/>
</dbReference>